<sequence length="278" mass="31237">MEGNWIESDAGLPEVPLEGGDVTEGLVRVGDTVRRPRLPSSNGVRLLLEHLERVGFDGAPRHLGVDARERDVLSYVDGEVATRPWPEWVADEGRLVSLARLVRRYDDAAVLAGLPEWAEELRPVHPPGSPSSTAPAARFLAHLDITPENVVFRDGTAQSLIDFDLARPATRVEEMANLLLWWAPWMPVEDRQDALREADPFRRARLAVEAYGLSAEDRALLVPVSRNIADRSWFSMRHRAETLGGGWRRMWDEGVGDVILRRREWLAAHARELDASVR</sequence>
<dbReference type="EMBL" id="BAABLM010000002">
    <property type="protein sequence ID" value="GAA4669425.1"/>
    <property type="molecule type" value="Genomic_DNA"/>
</dbReference>
<evidence type="ECO:0000313" key="2">
    <source>
        <dbReference type="Proteomes" id="UP001501295"/>
    </source>
</evidence>
<dbReference type="SUPFAM" id="SSF56112">
    <property type="entry name" value="Protein kinase-like (PK-like)"/>
    <property type="match status" value="1"/>
</dbReference>
<reference evidence="2" key="1">
    <citation type="journal article" date="2019" name="Int. J. Syst. Evol. Microbiol.">
        <title>The Global Catalogue of Microorganisms (GCM) 10K type strain sequencing project: providing services to taxonomists for standard genome sequencing and annotation.</title>
        <authorList>
            <consortium name="The Broad Institute Genomics Platform"/>
            <consortium name="The Broad Institute Genome Sequencing Center for Infectious Disease"/>
            <person name="Wu L."/>
            <person name="Ma J."/>
        </authorList>
    </citation>
    <scope>NUCLEOTIDE SEQUENCE [LARGE SCALE GENOMIC DNA]</scope>
    <source>
        <strain evidence="2">JCM 18956</strain>
    </source>
</reference>
<dbReference type="InterPro" id="IPR011009">
    <property type="entry name" value="Kinase-like_dom_sf"/>
</dbReference>
<organism evidence="1 2">
    <name type="scientific">Frondihabitans cladoniiphilus</name>
    <dbReference type="NCBI Taxonomy" id="715785"/>
    <lineage>
        <taxon>Bacteria</taxon>
        <taxon>Bacillati</taxon>
        <taxon>Actinomycetota</taxon>
        <taxon>Actinomycetes</taxon>
        <taxon>Micrococcales</taxon>
        <taxon>Microbacteriaceae</taxon>
        <taxon>Frondihabitans</taxon>
    </lineage>
</organism>
<protein>
    <recommendedName>
        <fullName evidence="3">Aminoglycoside phosphotransferase domain-containing protein</fullName>
    </recommendedName>
</protein>
<dbReference type="RefSeq" id="WP_345374110.1">
    <property type="nucleotide sequence ID" value="NZ_BAABLM010000002.1"/>
</dbReference>
<keyword evidence="2" id="KW-1185">Reference proteome</keyword>
<dbReference type="Proteomes" id="UP001501295">
    <property type="component" value="Unassembled WGS sequence"/>
</dbReference>
<evidence type="ECO:0000313" key="1">
    <source>
        <dbReference type="EMBL" id="GAA4669425.1"/>
    </source>
</evidence>
<accession>A0ABP8VSK1</accession>
<comment type="caution">
    <text evidence="1">The sequence shown here is derived from an EMBL/GenBank/DDBJ whole genome shotgun (WGS) entry which is preliminary data.</text>
</comment>
<proteinExistence type="predicted"/>
<dbReference type="Gene3D" id="3.90.1200.10">
    <property type="match status" value="1"/>
</dbReference>
<name>A0ABP8VSK1_9MICO</name>
<evidence type="ECO:0008006" key="3">
    <source>
        <dbReference type="Google" id="ProtNLM"/>
    </source>
</evidence>
<gene>
    <name evidence="1" type="ORF">GCM10025780_10760</name>
</gene>